<accession>A0A1R3GCV3</accession>
<dbReference type="AlphaFoldDB" id="A0A1R3GCV3"/>
<organism evidence="1 2">
    <name type="scientific">Corchorus capsularis</name>
    <name type="common">Jute</name>
    <dbReference type="NCBI Taxonomy" id="210143"/>
    <lineage>
        <taxon>Eukaryota</taxon>
        <taxon>Viridiplantae</taxon>
        <taxon>Streptophyta</taxon>
        <taxon>Embryophyta</taxon>
        <taxon>Tracheophyta</taxon>
        <taxon>Spermatophyta</taxon>
        <taxon>Magnoliopsida</taxon>
        <taxon>eudicotyledons</taxon>
        <taxon>Gunneridae</taxon>
        <taxon>Pentapetalae</taxon>
        <taxon>rosids</taxon>
        <taxon>malvids</taxon>
        <taxon>Malvales</taxon>
        <taxon>Malvaceae</taxon>
        <taxon>Grewioideae</taxon>
        <taxon>Apeibeae</taxon>
        <taxon>Corchorus</taxon>
    </lineage>
</organism>
<name>A0A1R3GCV3_COCAP</name>
<gene>
    <name evidence="1" type="ORF">CCACVL1_26902</name>
</gene>
<protein>
    <submittedName>
        <fullName evidence="1">Uncharacterized protein</fullName>
    </submittedName>
</protein>
<dbReference type="Proteomes" id="UP000188268">
    <property type="component" value="Unassembled WGS sequence"/>
</dbReference>
<dbReference type="EMBL" id="AWWV01014552">
    <property type="protein sequence ID" value="OMO55891.1"/>
    <property type="molecule type" value="Genomic_DNA"/>
</dbReference>
<sequence length="98" mass="11579">MARPARSPHCPTNLVPKRMRVNIKRQVRFSKDATVFVAHLSISLDSTPILPPNNWRLFLTLLFLPVGFHIFRFREYLWLYLAVWYSTNEPTVSLNTHR</sequence>
<evidence type="ECO:0000313" key="2">
    <source>
        <dbReference type="Proteomes" id="UP000188268"/>
    </source>
</evidence>
<evidence type="ECO:0000313" key="1">
    <source>
        <dbReference type="EMBL" id="OMO55891.1"/>
    </source>
</evidence>
<keyword evidence="2" id="KW-1185">Reference proteome</keyword>
<dbReference type="Gramene" id="OMO55891">
    <property type="protein sequence ID" value="OMO55891"/>
    <property type="gene ID" value="CCACVL1_26902"/>
</dbReference>
<comment type="caution">
    <text evidence="1">The sequence shown here is derived from an EMBL/GenBank/DDBJ whole genome shotgun (WGS) entry which is preliminary data.</text>
</comment>
<proteinExistence type="predicted"/>
<reference evidence="1 2" key="1">
    <citation type="submission" date="2013-09" db="EMBL/GenBank/DDBJ databases">
        <title>Corchorus capsularis genome sequencing.</title>
        <authorList>
            <person name="Alam M."/>
            <person name="Haque M.S."/>
            <person name="Islam M.S."/>
            <person name="Emdad E.M."/>
            <person name="Islam M.M."/>
            <person name="Ahmed B."/>
            <person name="Halim A."/>
            <person name="Hossen Q.M.M."/>
            <person name="Hossain M.Z."/>
            <person name="Ahmed R."/>
            <person name="Khan M.M."/>
            <person name="Islam R."/>
            <person name="Rashid M.M."/>
            <person name="Khan S.A."/>
            <person name="Rahman M.S."/>
            <person name="Alam M."/>
        </authorList>
    </citation>
    <scope>NUCLEOTIDE SEQUENCE [LARGE SCALE GENOMIC DNA]</scope>
    <source>
        <strain evidence="2">cv. CVL-1</strain>
        <tissue evidence="1">Whole seedling</tissue>
    </source>
</reference>